<dbReference type="CDD" id="cd06225">
    <property type="entry name" value="HAMP"/>
    <property type="match status" value="1"/>
</dbReference>
<gene>
    <name evidence="11" type="ORF">NTG6680_1401</name>
</gene>
<dbReference type="InterPro" id="IPR004089">
    <property type="entry name" value="MCPsignal_dom"/>
</dbReference>
<sequence length="545" mass="59012">MQILNNIKLAYRFGLIVLSVVVGFSIYGMWSFKTLNELKVNGPIYHRIVQGKDLVADILPPPEYIIESYLVSLQLEESDKNDQPSLIARLKTLKNEYDTRYEFWKTENLSPDLSEPLLKDAHEPAAAFYEMALKEFVPAIESGNKDVSEKAMKKMKSAYEHHRKAIERVVENANKRFVADENTAAARINSATFLMLTVLVISVAVTVCISMLISKSVTASLLNVQRTMLEIKNTNDLTRRINIESDDEIGQTSKTFNELIISLQSSLLSLTNNANGVSQAALELSSSAQQVARSSEEQSSSASAMAATVEQVTVGITLITDGAREAQDISIKSGNLSSQGAEIIQNAAVTMMQIAETVKQTSTSIEVLGLRSNQISSVVQVIKEVADQTNLLALNAAIEAARAGEQGRGFAVVADEVRKLAARTSKATEEISHMIQSIQSSTNNAMETMKVAVTEADRGAVLAQEAGVSIIQIKDGSSKVVAVVNNISDSLNEQNSASQDIAVHVERVAQQAEENTAAAGQTASSAIQLEKLASDMLATVGKFKL</sequence>
<dbReference type="PANTHER" id="PTHR32089">
    <property type="entry name" value="METHYL-ACCEPTING CHEMOTAXIS PROTEIN MCPB"/>
    <property type="match status" value="1"/>
</dbReference>
<keyword evidence="12" id="KW-1185">Reference proteome</keyword>
<feature type="domain" description="Methyl-accepting transducer" evidence="9">
    <location>
        <begin position="273"/>
        <end position="509"/>
    </location>
</feature>
<organism evidence="11 12">
    <name type="scientific">Candidatus Nitrotoga arctica</name>
    <dbReference type="NCBI Taxonomy" id="453162"/>
    <lineage>
        <taxon>Bacteria</taxon>
        <taxon>Pseudomonadati</taxon>
        <taxon>Pseudomonadota</taxon>
        <taxon>Betaproteobacteria</taxon>
        <taxon>Nitrosomonadales</taxon>
        <taxon>Gallionellaceae</taxon>
        <taxon>Candidatus Nitrotoga</taxon>
    </lineage>
</organism>
<keyword evidence="3 8" id="KW-1133">Transmembrane helix</keyword>
<evidence type="ECO:0000259" key="10">
    <source>
        <dbReference type="PROSITE" id="PS50885"/>
    </source>
</evidence>
<evidence type="ECO:0000256" key="3">
    <source>
        <dbReference type="ARBA" id="ARBA00022989"/>
    </source>
</evidence>
<dbReference type="SMART" id="SM00304">
    <property type="entry name" value="HAMP"/>
    <property type="match status" value="1"/>
</dbReference>
<proteinExistence type="inferred from homology"/>
<evidence type="ECO:0000256" key="7">
    <source>
        <dbReference type="PROSITE-ProRule" id="PRU00284"/>
    </source>
</evidence>
<dbReference type="Pfam" id="PF00672">
    <property type="entry name" value="HAMP"/>
    <property type="match status" value="1"/>
</dbReference>
<dbReference type="PROSITE" id="PS50111">
    <property type="entry name" value="CHEMOTAXIS_TRANSDUC_2"/>
    <property type="match status" value="1"/>
</dbReference>
<accession>A0ABM8YYP3</accession>
<feature type="domain" description="HAMP" evidence="10">
    <location>
        <begin position="215"/>
        <end position="268"/>
    </location>
</feature>
<evidence type="ECO:0000256" key="4">
    <source>
        <dbReference type="ARBA" id="ARBA00023136"/>
    </source>
</evidence>
<dbReference type="RefSeq" id="WP_239796553.1">
    <property type="nucleotide sequence ID" value="NZ_OU912926.1"/>
</dbReference>
<evidence type="ECO:0000259" key="9">
    <source>
        <dbReference type="PROSITE" id="PS50111"/>
    </source>
</evidence>
<comment type="similarity">
    <text evidence="6">Belongs to the methyl-accepting chemotaxis (MCP) protein family.</text>
</comment>
<dbReference type="SUPFAM" id="SSF58104">
    <property type="entry name" value="Methyl-accepting chemotaxis protein (MCP) signaling domain"/>
    <property type="match status" value="1"/>
</dbReference>
<dbReference type="Proteomes" id="UP000839052">
    <property type="component" value="Chromosome"/>
</dbReference>
<protein>
    <submittedName>
        <fullName evidence="11">Methyl-accepting chemotaxis protein</fullName>
    </submittedName>
</protein>
<dbReference type="SMART" id="SM00283">
    <property type="entry name" value="MA"/>
    <property type="match status" value="1"/>
</dbReference>
<dbReference type="PANTHER" id="PTHR32089:SF119">
    <property type="entry name" value="METHYL-ACCEPTING CHEMOTAXIS PROTEIN CTPL"/>
    <property type="match status" value="1"/>
</dbReference>
<name>A0ABM8YYP3_9PROT</name>
<evidence type="ECO:0000256" key="5">
    <source>
        <dbReference type="ARBA" id="ARBA00023224"/>
    </source>
</evidence>
<feature type="transmembrane region" description="Helical" evidence="8">
    <location>
        <begin position="193"/>
        <end position="213"/>
    </location>
</feature>
<dbReference type="Gene3D" id="1.10.287.950">
    <property type="entry name" value="Methyl-accepting chemotaxis protein"/>
    <property type="match status" value="1"/>
</dbReference>
<comment type="subcellular location">
    <subcellularLocation>
        <location evidence="1">Membrane</location>
        <topology evidence="1">Multi-pass membrane protein</topology>
    </subcellularLocation>
</comment>
<dbReference type="InterPro" id="IPR003660">
    <property type="entry name" value="HAMP_dom"/>
</dbReference>
<evidence type="ECO:0000256" key="6">
    <source>
        <dbReference type="ARBA" id="ARBA00029447"/>
    </source>
</evidence>
<reference evidence="11 12" key="1">
    <citation type="submission" date="2021-10" db="EMBL/GenBank/DDBJ databases">
        <authorList>
            <person name="Koch H."/>
        </authorList>
    </citation>
    <scope>NUCLEOTIDE SEQUENCE [LARGE SCALE GENOMIC DNA]</scope>
    <source>
        <strain evidence="11">6680</strain>
    </source>
</reference>
<feature type="transmembrane region" description="Helical" evidence="8">
    <location>
        <begin position="9"/>
        <end position="30"/>
    </location>
</feature>
<keyword evidence="4 8" id="KW-0472">Membrane</keyword>
<dbReference type="EMBL" id="OU912926">
    <property type="protein sequence ID" value="CAG9932654.1"/>
    <property type="molecule type" value="Genomic_DNA"/>
</dbReference>
<evidence type="ECO:0000313" key="11">
    <source>
        <dbReference type="EMBL" id="CAG9932654.1"/>
    </source>
</evidence>
<dbReference type="Pfam" id="PF00015">
    <property type="entry name" value="MCPsignal"/>
    <property type="match status" value="1"/>
</dbReference>
<evidence type="ECO:0000256" key="8">
    <source>
        <dbReference type="SAM" id="Phobius"/>
    </source>
</evidence>
<keyword evidence="2 8" id="KW-0812">Transmembrane</keyword>
<dbReference type="PROSITE" id="PS50885">
    <property type="entry name" value="HAMP"/>
    <property type="match status" value="1"/>
</dbReference>
<evidence type="ECO:0000313" key="12">
    <source>
        <dbReference type="Proteomes" id="UP000839052"/>
    </source>
</evidence>
<dbReference type="CDD" id="cd11386">
    <property type="entry name" value="MCP_signal"/>
    <property type="match status" value="1"/>
</dbReference>
<keyword evidence="5 7" id="KW-0807">Transducer</keyword>
<evidence type="ECO:0000256" key="1">
    <source>
        <dbReference type="ARBA" id="ARBA00004141"/>
    </source>
</evidence>
<evidence type="ECO:0000256" key="2">
    <source>
        <dbReference type="ARBA" id="ARBA00022692"/>
    </source>
</evidence>